<gene>
    <name evidence="1" type="ORF">SAMN05421846_108122</name>
</gene>
<dbReference type="Proteomes" id="UP000198869">
    <property type="component" value="Unassembled WGS sequence"/>
</dbReference>
<proteinExistence type="predicted"/>
<evidence type="ECO:0000313" key="1">
    <source>
        <dbReference type="EMBL" id="SDI48564.1"/>
    </source>
</evidence>
<reference evidence="2" key="1">
    <citation type="submission" date="2016-10" db="EMBL/GenBank/DDBJ databases">
        <authorList>
            <person name="Varghese N."/>
            <person name="Submissions S."/>
        </authorList>
    </citation>
    <scope>NUCLEOTIDE SEQUENCE [LARGE SCALE GENOMIC DNA]</scope>
    <source>
        <strain evidence="2">DSM 17071</strain>
    </source>
</reference>
<dbReference type="STRING" id="311334.SAMN05421846_108122"/>
<dbReference type="OrthoDB" id="1218225at2"/>
<sequence>MFNTVSFLFLDTESKTSREFEHIHIKELMKQFDAKTTADLKIEVELQTILDPCHVCSGQMNVFQQNIMQKLIFIVVEQKKFRF</sequence>
<dbReference type="AlphaFoldDB" id="A0A1G8KYR4"/>
<accession>A0A1G8KYR4</accession>
<keyword evidence="2" id="KW-1185">Reference proteome</keyword>
<organism evidence="1 2">
    <name type="scientific">Chryseobacterium taeanense</name>
    <dbReference type="NCBI Taxonomy" id="311334"/>
    <lineage>
        <taxon>Bacteria</taxon>
        <taxon>Pseudomonadati</taxon>
        <taxon>Bacteroidota</taxon>
        <taxon>Flavobacteriia</taxon>
        <taxon>Flavobacteriales</taxon>
        <taxon>Weeksellaceae</taxon>
        <taxon>Chryseobacterium group</taxon>
        <taxon>Chryseobacterium</taxon>
    </lineage>
</organism>
<dbReference type="EMBL" id="FNDW01000008">
    <property type="protein sequence ID" value="SDI48564.1"/>
    <property type="molecule type" value="Genomic_DNA"/>
</dbReference>
<protein>
    <submittedName>
        <fullName evidence="1">Uncharacterized protein</fullName>
    </submittedName>
</protein>
<name>A0A1G8KYR4_9FLAO</name>
<evidence type="ECO:0000313" key="2">
    <source>
        <dbReference type="Proteomes" id="UP000198869"/>
    </source>
</evidence>
<dbReference type="RefSeq" id="WP_139164626.1">
    <property type="nucleotide sequence ID" value="NZ_FNDW01000008.1"/>
</dbReference>